<dbReference type="PANTHER" id="PTHR46847:SF1">
    <property type="entry name" value="D-ALLOSE-BINDING PERIPLASMIC PROTEIN-RELATED"/>
    <property type="match status" value="1"/>
</dbReference>
<evidence type="ECO:0000256" key="2">
    <source>
        <dbReference type="ARBA" id="ARBA00007639"/>
    </source>
</evidence>
<gene>
    <name evidence="6" type="ORF">SAMN04244570_3003</name>
</gene>
<dbReference type="InterPro" id="IPR028082">
    <property type="entry name" value="Peripla_BP_I"/>
</dbReference>
<feature type="domain" description="Periplasmic binding protein" evidence="5">
    <location>
        <begin position="43"/>
        <end position="295"/>
    </location>
</feature>
<feature type="chain" id="PRO_5038611943" evidence="4">
    <location>
        <begin position="23"/>
        <end position="326"/>
    </location>
</feature>
<comment type="subcellular location">
    <subcellularLocation>
        <location evidence="1">Cell envelope</location>
    </subcellularLocation>
</comment>
<keyword evidence="3 4" id="KW-0732">Signal</keyword>
<dbReference type="Proteomes" id="UP000190042">
    <property type="component" value="Unassembled WGS sequence"/>
</dbReference>
<dbReference type="Pfam" id="PF13407">
    <property type="entry name" value="Peripla_BP_4"/>
    <property type="match status" value="1"/>
</dbReference>
<dbReference type="Gene3D" id="3.40.50.2300">
    <property type="match status" value="2"/>
</dbReference>
<evidence type="ECO:0000256" key="1">
    <source>
        <dbReference type="ARBA" id="ARBA00004196"/>
    </source>
</evidence>
<evidence type="ECO:0000256" key="3">
    <source>
        <dbReference type="ARBA" id="ARBA00022729"/>
    </source>
</evidence>
<dbReference type="PANTHER" id="PTHR46847">
    <property type="entry name" value="D-ALLOSE-BINDING PERIPLASMIC PROTEIN-RELATED"/>
    <property type="match status" value="1"/>
</dbReference>
<comment type="similarity">
    <text evidence="2">Belongs to the bacterial solute-binding protein 2 family.</text>
</comment>
<sequence length="326" mass="35108">MKKLFTYLIPTFLVVLMLTACSEGSDKKVEKTDSTDALKEKEVYVVLKTLNTEYFKFIEAGAKDAFEDFGIKGTVIAPSEQTNFMEQINQLEDVLNKNTAGLVLTPSQPDTVVPILEKFHEKNIPVALLDSDVDWENKLTFIGNDDQNSGKLAGEKLASQLEPGDEVAILEGISGTPTSAARTKGALEALEEAGMKVVASQAADWDRLKATSVMEDILQAHPEIKGVIGVNDEMALGALNASKSKGKEIISIGIDGIIGAVESIKEGSLNASVAVKTYDMGYKGVESIVKAINNEAVDKEITTEIDVITEENASEILGNLKKILAK</sequence>
<dbReference type="InterPro" id="IPR025997">
    <property type="entry name" value="SBP_2_dom"/>
</dbReference>
<evidence type="ECO:0000259" key="5">
    <source>
        <dbReference type="Pfam" id="PF13407"/>
    </source>
</evidence>
<evidence type="ECO:0000313" key="7">
    <source>
        <dbReference type="Proteomes" id="UP000190042"/>
    </source>
</evidence>
<dbReference type="PROSITE" id="PS51257">
    <property type="entry name" value="PROKAR_LIPOPROTEIN"/>
    <property type="match status" value="1"/>
</dbReference>
<dbReference type="GO" id="GO:0030313">
    <property type="term" value="C:cell envelope"/>
    <property type="evidence" value="ECO:0007669"/>
    <property type="project" value="UniProtKB-SubCell"/>
</dbReference>
<organism evidence="6 7">
    <name type="scientific">Sporosarcina newyorkensis</name>
    <dbReference type="NCBI Taxonomy" id="759851"/>
    <lineage>
        <taxon>Bacteria</taxon>
        <taxon>Bacillati</taxon>
        <taxon>Bacillota</taxon>
        <taxon>Bacilli</taxon>
        <taxon>Bacillales</taxon>
        <taxon>Caryophanaceae</taxon>
        <taxon>Sporosarcina</taxon>
    </lineage>
</organism>
<dbReference type="EMBL" id="FUYJ01000006">
    <property type="protein sequence ID" value="SKB02580.1"/>
    <property type="molecule type" value="Genomic_DNA"/>
</dbReference>
<dbReference type="RefSeq" id="WP_176132582.1">
    <property type="nucleotide sequence ID" value="NZ_FUYJ01000006.1"/>
</dbReference>
<dbReference type="AlphaFoldDB" id="A0A1T4YLK4"/>
<dbReference type="GO" id="GO:0030246">
    <property type="term" value="F:carbohydrate binding"/>
    <property type="evidence" value="ECO:0007669"/>
    <property type="project" value="UniProtKB-ARBA"/>
</dbReference>
<dbReference type="CDD" id="cd01536">
    <property type="entry name" value="PBP1_ABC_sugar_binding-like"/>
    <property type="match status" value="1"/>
</dbReference>
<name>A0A1T4YLK4_9BACL</name>
<proteinExistence type="inferred from homology"/>
<evidence type="ECO:0000313" key="6">
    <source>
        <dbReference type="EMBL" id="SKB02580.1"/>
    </source>
</evidence>
<evidence type="ECO:0000256" key="4">
    <source>
        <dbReference type="SAM" id="SignalP"/>
    </source>
</evidence>
<reference evidence="7" key="1">
    <citation type="submission" date="2017-02" db="EMBL/GenBank/DDBJ databases">
        <authorList>
            <person name="Varghese N."/>
            <person name="Submissions S."/>
        </authorList>
    </citation>
    <scope>NUCLEOTIDE SEQUENCE [LARGE SCALE GENOMIC DNA]</scope>
    <source>
        <strain evidence="7">DSM 23966</strain>
    </source>
</reference>
<keyword evidence="7" id="KW-1185">Reference proteome</keyword>
<accession>A0A1T4YLK4</accession>
<dbReference type="SUPFAM" id="SSF53822">
    <property type="entry name" value="Periplasmic binding protein-like I"/>
    <property type="match status" value="1"/>
</dbReference>
<feature type="signal peptide" evidence="4">
    <location>
        <begin position="1"/>
        <end position="22"/>
    </location>
</feature>
<protein>
    <submittedName>
        <fullName evidence="6">Ribose transport system substrate-binding protein</fullName>
    </submittedName>
</protein>